<gene>
    <name evidence="1" type="ORF">MGAL_10B013436</name>
</gene>
<evidence type="ECO:0000313" key="1">
    <source>
        <dbReference type="EMBL" id="VDI69617.1"/>
    </source>
</evidence>
<accession>A0A8B6GVG1</accession>
<dbReference type="PANTHER" id="PTHR34221">
    <property type="entry name" value="HYPOTHETICAL PROTEIN LOC691189"/>
    <property type="match status" value="1"/>
</dbReference>
<dbReference type="PANTHER" id="PTHR34221:SF1">
    <property type="match status" value="1"/>
</dbReference>
<name>A0A8B6GVG1_MYTGA</name>
<reference evidence="1" key="1">
    <citation type="submission" date="2018-11" db="EMBL/GenBank/DDBJ databases">
        <authorList>
            <person name="Alioto T."/>
            <person name="Alioto T."/>
        </authorList>
    </citation>
    <scope>NUCLEOTIDE SEQUENCE</scope>
</reference>
<sequence length="193" mass="23094">MYRHRKYHKYEPGMSWVTFGSPLWRKDTVQTTIKSLPSIDEMKRMEKSFVNDAVKTHKHHSSRRTNIIPHYDAMEDRFAMSYFKSPLTQAIIDRTLAIKEIKNKNEIDMRKNINKLSFRQRCKATPTVDEIRQREKQYVNDAIITEKKRTKYKDIIPVYDASNDDHCKAYFNRSDVKRLVTKTCSPRRPLHRI</sequence>
<keyword evidence="2" id="KW-1185">Reference proteome</keyword>
<dbReference type="Proteomes" id="UP000596742">
    <property type="component" value="Unassembled WGS sequence"/>
</dbReference>
<dbReference type="AlphaFoldDB" id="A0A8B6GVG1"/>
<dbReference type="InterPro" id="IPR028027">
    <property type="entry name" value="SPMAP1"/>
</dbReference>
<evidence type="ECO:0000313" key="2">
    <source>
        <dbReference type="Proteomes" id="UP000596742"/>
    </source>
</evidence>
<comment type="caution">
    <text evidence="1">The sequence shown here is derived from an EMBL/GenBank/DDBJ whole genome shotgun (WGS) entry which is preliminary data.</text>
</comment>
<dbReference type="OrthoDB" id="6122973at2759"/>
<organism evidence="1 2">
    <name type="scientific">Mytilus galloprovincialis</name>
    <name type="common">Mediterranean mussel</name>
    <dbReference type="NCBI Taxonomy" id="29158"/>
    <lineage>
        <taxon>Eukaryota</taxon>
        <taxon>Metazoa</taxon>
        <taxon>Spiralia</taxon>
        <taxon>Lophotrochozoa</taxon>
        <taxon>Mollusca</taxon>
        <taxon>Bivalvia</taxon>
        <taxon>Autobranchia</taxon>
        <taxon>Pteriomorphia</taxon>
        <taxon>Mytilida</taxon>
        <taxon>Mytiloidea</taxon>
        <taxon>Mytilidae</taxon>
        <taxon>Mytilinae</taxon>
        <taxon>Mytilus</taxon>
    </lineage>
</organism>
<proteinExistence type="predicted"/>
<dbReference type="EMBL" id="UYJE01009055">
    <property type="protein sequence ID" value="VDI69617.1"/>
    <property type="molecule type" value="Genomic_DNA"/>
</dbReference>
<protein>
    <submittedName>
        <fullName evidence="1">Uncharacterized protein</fullName>
    </submittedName>
</protein>